<dbReference type="InParanoid" id="A0A7N2MLL3"/>
<dbReference type="Pfam" id="PF02798">
    <property type="entry name" value="GST_N"/>
    <property type="match status" value="1"/>
</dbReference>
<dbReference type="FunFam" id="3.40.30.10:FF:000014">
    <property type="entry name" value="Tau class glutathione S-transferase"/>
    <property type="match status" value="1"/>
</dbReference>
<dbReference type="GeneID" id="115960564"/>
<dbReference type="SFLD" id="SFLDG00358">
    <property type="entry name" value="Main_(cytGST)"/>
    <property type="match status" value="1"/>
</dbReference>
<name>A0A7N2MLL3_QUELO</name>
<evidence type="ECO:0000256" key="4">
    <source>
        <dbReference type="RuleBase" id="RU003494"/>
    </source>
</evidence>
<dbReference type="InterPro" id="IPR045074">
    <property type="entry name" value="GST_C_Tau"/>
</dbReference>
<evidence type="ECO:0000259" key="5">
    <source>
        <dbReference type="PROSITE" id="PS50404"/>
    </source>
</evidence>
<dbReference type="Pfam" id="PF00043">
    <property type="entry name" value="GST_C"/>
    <property type="match status" value="1"/>
</dbReference>
<evidence type="ECO:0000259" key="6">
    <source>
        <dbReference type="PROSITE" id="PS50405"/>
    </source>
</evidence>
<dbReference type="SFLD" id="SFLDS00019">
    <property type="entry name" value="Glutathione_Transferase_(cytos"/>
    <property type="match status" value="1"/>
</dbReference>
<dbReference type="RefSeq" id="XP_030935366.1">
    <property type="nucleotide sequence ID" value="XM_031079506.1"/>
</dbReference>
<feature type="domain" description="GST N-terminal" evidence="5">
    <location>
        <begin position="2"/>
        <end position="81"/>
    </location>
</feature>
<feature type="domain" description="GST C-terminal" evidence="6">
    <location>
        <begin position="86"/>
        <end position="209"/>
    </location>
</feature>
<dbReference type="PANTHER" id="PTHR11260:SF775">
    <property type="entry name" value="GLUTATHIONE S-TRANSFERASE U10"/>
    <property type="match status" value="1"/>
</dbReference>
<dbReference type="EnsemblPlants" id="QL09p043182:mrna">
    <property type="protein sequence ID" value="QL09p043182:mrna"/>
    <property type="gene ID" value="QL09p043182"/>
</dbReference>
<dbReference type="GO" id="GO:0004364">
    <property type="term" value="F:glutathione transferase activity"/>
    <property type="evidence" value="ECO:0007669"/>
    <property type="project" value="UniProtKB-EC"/>
</dbReference>
<dbReference type="InterPro" id="IPR036282">
    <property type="entry name" value="Glutathione-S-Trfase_C_sf"/>
</dbReference>
<dbReference type="InterPro" id="IPR004046">
    <property type="entry name" value="GST_C"/>
</dbReference>
<dbReference type="InterPro" id="IPR040079">
    <property type="entry name" value="Glutathione_S-Trfase"/>
</dbReference>
<keyword evidence="8" id="KW-1185">Reference proteome</keyword>
<dbReference type="GO" id="GO:0005737">
    <property type="term" value="C:cytoplasm"/>
    <property type="evidence" value="ECO:0007669"/>
    <property type="project" value="TreeGrafter"/>
</dbReference>
<comment type="similarity">
    <text evidence="4">Belongs to the GST superfamily.</text>
</comment>
<dbReference type="Gramene" id="QL09p043182:mrna">
    <property type="protein sequence ID" value="QL09p043182:mrna"/>
    <property type="gene ID" value="QL09p043182"/>
</dbReference>
<dbReference type="Proteomes" id="UP000594261">
    <property type="component" value="Chromosome 9"/>
</dbReference>
<dbReference type="Gene3D" id="3.40.30.10">
    <property type="entry name" value="Glutaredoxin"/>
    <property type="match status" value="1"/>
</dbReference>
<dbReference type="FunFam" id="1.20.1050.10:FF:000012">
    <property type="entry name" value="Tau class glutathione S-transferase"/>
    <property type="match status" value="1"/>
</dbReference>
<gene>
    <name evidence="7" type="primary">LOC115960564</name>
</gene>
<dbReference type="InterPro" id="IPR036249">
    <property type="entry name" value="Thioredoxin-like_sf"/>
</dbReference>
<dbReference type="InterPro" id="IPR004045">
    <property type="entry name" value="Glutathione_S-Trfase_N"/>
</dbReference>
<dbReference type="SUPFAM" id="SSF52833">
    <property type="entry name" value="Thioredoxin-like"/>
    <property type="match status" value="1"/>
</dbReference>
<dbReference type="KEGG" id="qlo:115960564"/>
<dbReference type="SUPFAM" id="SSF47616">
    <property type="entry name" value="GST C-terminal domain-like"/>
    <property type="match status" value="1"/>
</dbReference>
<dbReference type="InterPro" id="IPR010987">
    <property type="entry name" value="Glutathione-S-Trfase_C-like"/>
</dbReference>
<proteinExistence type="inferred from homology"/>
<dbReference type="AlphaFoldDB" id="A0A7N2MLL3"/>
<protein>
    <recommendedName>
        <fullName evidence="1">glutathione transferase</fullName>
        <ecNumber evidence="1">2.5.1.18</ecNumber>
    </recommendedName>
</protein>
<evidence type="ECO:0000256" key="2">
    <source>
        <dbReference type="ARBA" id="ARBA00022679"/>
    </source>
</evidence>
<dbReference type="PROSITE" id="PS50404">
    <property type="entry name" value="GST_NTER"/>
    <property type="match status" value="1"/>
</dbReference>
<dbReference type="GO" id="GO:0006749">
    <property type="term" value="P:glutathione metabolic process"/>
    <property type="evidence" value="ECO:0007669"/>
    <property type="project" value="InterPro"/>
</dbReference>
<reference evidence="7" key="2">
    <citation type="submission" date="2021-01" db="UniProtKB">
        <authorList>
            <consortium name="EnsemblPlants"/>
        </authorList>
    </citation>
    <scope>IDENTIFICATION</scope>
</reference>
<evidence type="ECO:0000313" key="8">
    <source>
        <dbReference type="Proteomes" id="UP000594261"/>
    </source>
</evidence>
<dbReference type="CDD" id="cd03058">
    <property type="entry name" value="GST_N_Tau"/>
    <property type="match status" value="1"/>
</dbReference>
<reference evidence="7 8" key="1">
    <citation type="journal article" date="2016" name="G3 (Bethesda)">
        <title>First Draft Assembly and Annotation of the Genome of a California Endemic Oak Quercus lobata Nee (Fagaceae).</title>
        <authorList>
            <person name="Sork V.L."/>
            <person name="Fitz-Gibbon S.T."/>
            <person name="Puiu D."/>
            <person name="Crepeau M."/>
            <person name="Gugger P.F."/>
            <person name="Sherman R."/>
            <person name="Stevens K."/>
            <person name="Langley C.H."/>
            <person name="Pellegrini M."/>
            <person name="Salzberg S.L."/>
        </authorList>
    </citation>
    <scope>NUCLEOTIDE SEQUENCE [LARGE SCALE GENOMIC DNA]</scope>
    <source>
        <strain evidence="7 8">cv. SW786</strain>
    </source>
</reference>
<dbReference type="PROSITE" id="PS50405">
    <property type="entry name" value="GST_CTER"/>
    <property type="match status" value="1"/>
</dbReference>
<organism evidence="7 8">
    <name type="scientific">Quercus lobata</name>
    <name type="common">Valley oak</name>
    <dbReference type="NCBI Taxonomy" id="97700"/>
    <lineage>
        <taxon>Eukaryota</taxon>
        <taxon>Viridiplantae</taxon>
        <taxon>Streptophyta</taxon>
        <taxon>Embryophyta</taxon>
        <taxon>Tracheophyta</taxon>
        <taxon>Spermatophyta</taxon>
        <taxon>Magnoliopsida</taxon>
        <taxon>eudicotyledons</taxon>
        <taxon>Gunneridae</taxon>
        <taxon>Pentapetalae</taxon>
        <taxon>rosids</taxon>
        <taxon>fabids</taxon>
        <taxon>Fagales</taxon>
        <taxon>Fagaceae</taxon>
        <taxon>Quercus</taxon>
    </lineage>
</organism>
<evidence type="ECO:0000313" key="7">
    <source>
        <dbReference type="EnsemblPlants" id="QL09p043182:mrna"/>
    </source>
</evidence>
<dbReference type="CDD" id="cd03185">
    <property type="entry name" value="GST_C_Tau"/>
    <property type="match status" value="1"/>
</dbReference>
<dbReference type="EMBL" id="LRBV02000009">
    <property type="status" value="NOT_ANNOTATED_CDS"/>
    <property type="molecule type" value="Genomic_DNA"/>
</dbReference>
<dbReference type="EC" id="2.5.1.18" evidence="1"/>
<evidence type="ECO:0000256" key="1">
    <source>
        <dbReference type="ARBA" id="ARBA00012452"/>
    </source>
</evidence>
<accession>A0A7N2MLL3</accession>
<dbReference type="InterPro" id="IPR045073">
    <property type="entry name" value="Omega/Tau-like"/>
</dbReference>
<evidence type="ECO:0000256" key="3">
    <source>
        <dbReference type="ARBA" id="ARBA00047960"/>
    </source>
</evidence>
<sequence length="251" mass="28925">MEEVKLIGFWPSPYVYRVIWALKLKGIKYEYLEEDIFNKTELLLKYNPVHKKVPVLLHGGKPIPESTVILEYLEEKWPQNPLLPDDPHERAVARFWTKFGEDKIKIFLSFYVTCGEEQVKATKEVQELLRILEEHGLGEKKYFGGNKIGLVDIAFGWIACFLEFLEQAAGVKVLEDNSFPRLQAWIKNFNEIPVVKESLPDRNALSTYFKGTREFLLSSAASYTSISLVCNSIACVLSFPESNSQVLFFYK</sequence>
<dbReference type="Gene3D" id="1.20.1050.10">
    <property type="match status" value="1"/>
</dbReference>
<keyword evidence="2" id="KW-0808">Transferase</keyword>
<dbReference type="PANTHER" id="PTHR11260">
    <property type="entry name" value="GLUTATHIONE S-TRANSFERASE, GST, SUPERFAMILY, GST DOMAIN CONTAINING"/>
    <property type="match status" value="1"/>
</dbReference>
<dbReference type="SFLD" id="SFLDG01152">
    <property type="entry name" value="Main.3:_Omega-_and_Tau-like"/>
    <property type="match status" value="1"/>
</dbReference>
<comment type="catalytic activity">
    <reaction evidence="3">
        <text>RX + glutathione = an S-substituted glutathione + a halide anion + H(+)</text>
        <dbReference type="Rhea" id="RHEA:16437"/>
        <dbReference type="ChEBI" id="CHEBI:15378"/>
        <dbReference type="ChEBI" id="CHEBI:16042"/>
        <dbReference type="ChEBI" id="CHEBI:17792"/>
        <dbReference type="ChEBI" id="CHEBI:57925"/>
        <dbReference type="ChEBI" id="CHEBI:90779"/>
        <dbReference type="EC" id="2.5.1.18"/>
    </reaction>
</comment>
<dbReference type="OrthoDB" id="4951845at2759"/>
<dbReference type="OMA" id="CHRVIWA"/>